<evidence type="ECO:0000256" key="2">
    <source>
        <dbReference type="ARBA" id="ARBA00029447"/>
    </source>
</evidence>
<evidence type="ECO:0000256" key="4">
    <source>
        <dbReference type="SAM" id="Coils"/>
    </source>
</evidence>
<organism evidence="9 10">
    <name type="scientific">Sphingomonas naasensis</name>
    <dbReference type="NCBI Taxonomy" id="1344951"/>
    <lineage>
        <taxon>Bacteria</taxon>
        <taxon>Pseudomonadati</taxon>
        <taxon>Pseudomonadota</taxon>
        <taxon>Alphaproteobacteria</taxon>
        <taxon>Sphingomonadales</taxon>
        <taxon>Sphingomonadaceae</taxon>
        <taxon>Sphingomonas</taxon>
    </lineage>
</organism>
<proteinExistence type="inferred from homology"/>
<feature type="coiled-coil region" evidence="4">
    <location>
        <begin position="522"/>
        <end position="560"/>
    </location>
</feature>
<dbReference type="SUPFAM" id="SSF58104">
    <property type="entry name" value="Methyl-accepting chemotaxis protein (MCP) signaling domain"/>
    <property type="match status" value="1"/>
</dbReference>
<keyword evidence="3" id="KW-0807">Transducer</keyword>
<dbReference type="Gene3D" id="1.10.287.950">
    <property type="entry name" value="Methyl-accepting chemotaxis protein"/>
    <property type="match status" value="1"/>
</dbReference>
<evidence type="ECO:0000256" key="3">
    <source>
        <dbReference type="PROSITE-ProRule" id="PRU00284"/>
    </source>
</evidence>
<feature type="transmembrane region" description="Helical" evidence="6">
    <location>
        <begin position="180"/>
        <end position="205"/>
    </location>
</feature>
<dbReference type="GO" id="GO:0007165">
    <property type="term" value="P:signal transduction"/>
    <property type="evidence" value="ECO:0007669"/>
    <property type="project" value="UniProtKB-KW"/>
</dbReference>
<dbReference type="GO" id="GO:0006935">
    <property type="term" value="P:chemotaxis"/>
    <property type="evidence" value="ECO:0007669"/>
    <property type="project" value="UniProtKB-KW"/>
</dbReference>
<dbReference type="GO" id="GO:0005886">
    <property type="term" value="C:plasma membrane"/>
    <property type="evidence" value="ECO:0007669"/>
    <property type="project" value="TreeGrafter"/>
</dbReference>
<protein>
    <submittedName>
        <fullName evidence="9">Methyl-accepting chemotaxis protein</fullName>
    </submittedName>
</protein>
<dbReference type="Pfam" id="PF00015">
    <property type="entry name" value="MCPsignal"/>
    <property type="match status" value="1"/>
</dbReference>
<sequence>MTSLNKSANSAAAIMLGLVAFCGVTGIWAAWQQSGALQTQVEAAKLLRNHMEADMMHDAIRSDALAALQAADPRSGIARGDVVKDLEDHLGTLKEAIATDAAYTGSEDVSSATGKLAKPVEAYATAAKHIVDLAGTNPAAAQAGLPEFFTQFRALETAMSDASDAIEKHAGEVGASAERFGWIAIGVLVLTLFAAIAATAMLTLAGRRLLIRPLLQLAETMRELGTGNLKVAIPFTDRADELGDMAKAMESFRGQLDAAEAAKQAQTRMIVDSIGKGLDQLALGDLTATIEADLTGPFAGIKRSFDEALRSLRELIGTVTASAANIRTGAAEIAQASEDLARRTETNAASLGETAGSVTVLDDRLRAVAAAAGRTVGSADEAMAVVNDGRGIAGRATTAMERVSESAQGIDGVIEGLDKIAFQTRVLAMNAAVEAGRAGEAGRGFAVVADLVSALAMRAEEEAKRAREQLGVTQAEVGVAAAMVGEVDQALVRIAGAVDTVHGLLAQMAGENKVQATAVGEINEAVATMDRATQQNAAMVEETSAAARNLLGEVERLSSEAAQFRIDGGAPAPVASSRPAPAPALTLH</sequence>
<dbReference type="InterPro" id="IPR004089">
    <property type="entry name" value="MCPsignal_dom"/>
</dbReference>
<feature type="transmembrane region" description="Helical" evidence="6">
    <location>
        <begin position="12"/>
        <end position="31"/>
    </location>
</feature>
<evidence type="ECO:0000256" key="5">
    <source>
        <dbReference type="SAM" id="MobiDB-lite"/>
    </source>
</evidence>
<dbReference type="SMART" id="SM00283">
    <property type="entry name" value="MA"/>
    <property type="match status" value="1"/>
</dbReference>
<dbReference type="Gene3D" id="1.10.8.500">
    <property type="entry name" value="HAMP domain in histidine kinase"/>
    <property type="match status" value="1"/>
</dbReference>
<keyword evidence="10" id="KW-1185">Reference proteome</keyword>
<dbReference type="Pfam" id="PF00672">
    <property type="entry name" value="HAMP"/>
    <property type="match status" value="1"/>
</dbReference>
<evidence type="ECO:0000256" key="1">
    <source>
        <dbReference type="ARBA" id="ARBA00022500"/>
    </source>
</evidence>
<dbReference type="PANTHER" id="PTHR43531">
    <property type="entry name" value="PROTEIN ICFG"/>
    <property type="match status" value="1"/>
</dbReference>
<evidence type="ECO:0000259" key="8">
    <source>
        <dbReference type="PROSITE" id="PS50885"/>
    </source>
</evidence>
<dbReference type="RefSeq" id="WP_135983792.1">
    <property type="nucleotide sequence ID" value="NZ_JAASQM010000002.1"/>
</dbReference>
<gene>
    <name evidence="9" type="ORF">E5A74_08130</name>
</gene>
<dbReference type="PROSITE" id="PS50111">
    <property type="entry name" value="CHEMOTAXIS_TRANSDUC_2"/>
    <property type="match status" value="1"/>
</dbReference>
<feature type="compositionally biased region" description="Low complexity" evidence="5">
    <location>
        <begin position="570"/>
        <end position="579"/>
    </location>
</feature>
<dbReference type="AlphaFoldDB" id="A0A4S1WJ49"/>
<dbReference type="EMBL" id="SRXU01000003">
    <property type="protein sequence ID" value="TGX43139.1"/>
    <property type="molecule type" value="Genomic_DNA"/>
</dbReference>
<dbReference type="PANTHER" id="PTHR43531:SF11">
    <property type="entry name" value="METHYL-ACCEPTING CHEMOTAXIS PROTEIN 3"/>
    <property type="match status" value="1"/>
</dbReference>
<dbReference type="CDD" id="cd06225">
    <property type="entry name" value="HAMP"/>
    <property type="match status" value="1"/>
</dbReference>
<accession>A0A4S1WJ49</accession>
<dbReference type="InterPro" id="IPR003660">
    <property type="entry name" value="HAMP_dom"/>
</dbReference>
<dbReference type="GO" id="GO:0004888">
    <property type="term" value="F:transmembrane signaling receptor activity"/>
    <property type="evidence" value="ECO:0007669"/>
    <property type="project" value="TreeGrafter"/>
</dbReference>
<comment type="similarity">
    <text evidence="2">Belongs to the methyl-accepting chemotaxis (MCP) protein family.</text>
</comment>
<dbReference type="OrthoDB" id="5292010at2"/>
<keyword evidence="6" id="KW-1133">Transmembrane helix</keyword>
<dbReference type="InterPro" id="IPR051310">
    <property type="entry name" value="MCP_chemotaxis"/>
</dbReference>
<keyword evidence="6" id="KW-0812">Transmembrane</keyword>
<dbReference type="SMART" id="SM00304">
    <property type="entry name" value="HAMP"/>
    <property type="match status" value="2"/>
</dbReference>
<dbReference type="SUPFAM" id="SSF158472">
    <property type="entry name" value="HAMP domain-like"/>
    <property type="match status" value="1"/>
</dbReference>
<feature type="domain" description="HAMP" evidence="8">
    <location>
        <begin position="271"/>
        <end position="317"/>
    </location>
</feature>
<keyword evidence="6" id="KW-0472">Membrane</keyword>
<evidence type="ECO:0000256" key="6">
    <source>
        <dbReference type="SAM" id="Phobius"/>
    </source>
</evidence>
<comment type="caution">
    <text evidence="9">The sequence shown here is derived from an EMBL/GenBank/DDBJ whole genome shotgun (WGS) entry which is preliminary data.</text>
</comment>
<name>A0A4S1WJ49_9SPHN</name>
<evidence type="ECO:0000259" key="7">
    <source>
        <dbReference type="PROSITE" id="PS50111"/>
    </source>
</evidence>
<feature type="coiled-coil region" evidence="4">
    <location>
        <begin position="449"/>
        <end position="476"/>
    </location>
</feature>
<reference evidence="9 10" key="1">
    <citation type="submission" date="2019-04" db="EMBL/GenBank/DDBJ databases">
        <title>Sphingomonas psychrotolerans sp. nov., isolated from soil in the Tianshan Mountains, Xinjiang, China.</title>
        <authorList>
            <person name="Luo Y."/>
            <person name="Sheng H."/>
        </authorList>
    </citation>
    <scope>NUCLEOTIDE SEQUENCE [LARGE SCALE GENOMIC DNA]</scope>
    <source>
        <strain evidence="9 10">KIS18-15</strain>
    </source>
</reference>
<dbReference type="PROSITE" id="PS50885">
    <property type="entry name" value="HAMP"/>
    <property type="match status" value="2"/>
</dbReference>
<keyword evidence="1" id="KW-0145">Chemotaxis</keyword>
<evidence type="ECO:0000313" key="9">
    <source>
        <dbReference type="EMBL" id="TGX43139.1"/>
    </source>
</evidence>
<feature type="domain" description="Methyl-accepting transducer" evidence="7">
    <location>
        <begin position="322"/>
        <end position="551"/>
    </location>
</feature>
<dbReference type="Proteomes" id="UP000309848">
    <property type="component" value="Unassembled WGS sequence"/>
</dbReference>
<feature type="domain" description="HAMP" evidence="8">
    <location>
        <begin position="208"/>
        <end position="261"/>
    </location>
</feature>
<evidence type="ECO:0000313" key="10">
    <source>
        <dbReference type="Proteomes" id="UP000309848"/>
    </source>
</evidence>
<feature type="region of interest" description="Disordered" evidence="5">
    <location>
        <begin position="569"/>
        <end position="588"/>
    </location>
</feature>
<keyword evidence="4" id="KW-0175">Coiled coil</keyword>